<keyword evidence="2" id="KW-1185">Reference proteome</keyword>
<dbReference type="OrthoDB" id="7617263at2759"/>
<gene>
    <name evidence="1" type="ORF">RF55_9632</name>
</gene>
<accession>A0A0J7KJK3</accession>
<sequence>MPRVCNVPVEIAVTVMKQFIHLLSTDELPRWSDQIWKLMSAALKDLGYEWDFQCVYTNVVNDRRNILTKAREEMGIIMQKEDCNNNFQDECEECDFTKSHKSSDSESSFGSTNNHNESIKHMILTEEQWMEIKPADSDTHLKLKPGVWTNVIAFAMWSQFRMPCAFIFKRGKIHKTMNELHVEFYTISFVGVCKSKKCGNNIKGLGTKKINENGVIFSINTRDTRGEKHDIVKRPFNGKRRIDAYHALKSEGSEKYRKREARNYMLPGDIEPPIIPRTNVLRQAKKEAFDKDLGISKQDSRDLVRSIEEMSLSPQYHGAIQEVGGFPFRVLYGLPTQFHVYQEYRRMKKTWSSISIDATGSLVKKLDRKNGTKSGHIFLYAIVINFNGTTACVYQMLSDDHDSVTILTWLLRWIQNGASIPKEVTCDYSRALLIAISMAFNKQNIKSYIHDRFKTISCGVLKDPVTFIRIDVAHFMHIICRWKCFKNIRQRVIKDFYIRCIALMIECYTLLEFEKILMLICAVALQTHEDSIIDIEFVRTSQDARKKLENYISKRNINDYSEVYHEKEKPAPFRQGFADGKKK</sequence>
<comment type="caution">
    <text evidence="1">The sequence shown here is derived from an EMBL/GenBank/DDBJ whole genome shotgun (WGS) entry which is preliminary data.</text>
</comment>
<dbReference type="Proteomes" id="UP000036403">
    <property type="component" value="Unassembled WGS sequence"/>
</dbReference>
<reference evidence="1 2" key="1">
    <citation type="submission" date="2015-04" db="EMBL/GenBank/DDBJ databases">
        <title>Lasius niger genome sequencing.</title>
        <authorList>
            <person name="Konorov E.A."/>
            <person name="Nikitin M.A."/>
            <person name="Kirill M.V."/>
            <person name="Chang P."/>
        </authorList>
    </citation>
    <scope>NUCLEOTIDE SEQUENCE [LARGE SCALE GENOMIC DNA]</scope>
    <source>
        <tissue evidence="1">Whole</tissue>
    </source>
</reference>
<name>A0A0J7KJK3_LASNI</name>
<organism evidence="1 2">
    <name type="scientific">Lasius niger</name>
    <name type="common">Black garden ant</name>
    <dbReference type="NCBI Taxonomy" id="67767"/>
    <lineage>
        <taxon>Eukaryota</taxon>
        <taxon>Metazoa</taxon>
        <taxon>Ecdysozoa</taxon>
        <taxon>Arthropoda</taxon>
        <taxon>Hexapoda</taxon>
        <taxon>Insecta</taxon>
        <taxon>Pterygota</taxon>
        <taxon>Neoptera</taxon>
        <taxon>Endopterygota</taxon>
        <taxon>Hymenoptera</taxon>
        <taxon>Apocrita</taxon>
        <taxon>Aculeata</taxon>
        <taxon>Formicoidea</taxon>
        <taxon>Formicidae</taxon>
        <taxon>Formicinae</taxon>
        <taxon>Lasius</taxon>
        <taxon>Lasius</taxon>
    </lineage>
</organism>
<evidence type="ECO:0000313" key="1">
    <source>
        <dbReference type="EMBL" id="KMQ90588.1"/>
    </source>
</evidence>
<proteinExistence type="predicted"/>
<dbReference type="EMBL" id="LBMM01006475">
    <property type="protein sequence ID" value="KMQ90588.1"/>
    <property type="molecule type" value="Genomic_DNA"/>
</dbReference>
<dbReference type="PaxDb" id="67767-A0A0J7KJK3"/>
<dbReference type="AlphaFoldDB" id="A0A0J7KJK3"/>
<evidence type="ECO:0000313" key="2">
    <source>
        <dbReference type="Proteomes" id="UP000036403"/>
    </source>
</evidence>
<protein>
    <submittedName>
        <fullName evidence="1">KDa protein in nof-fb transposable element</fullName>
    </submittedName>
</protein>